<organism evidence="4 5">
    <name type="scientific">Conexibacter arvalis</name>
    <dbReference type="NCBI Taxonomy" id="912552"/>
    <lineage>
        <taxon>Bacteria</taxon>
        <taxon>Bacillati</taxon>
        <taxon>Actinomycetota</taxon>
        <taxon>Thermoleophilia</taxon>
        <taxon>Solirubrobacterales</taxon>
        <taxon>Conexibacteraceae</taxon>
        <taxon>Conexibacter</taxon>
    </lineage>
</organism>
<feature type="compositionally biased region" description="Basic and acidic residues" evidence="1">
    <location>
        <begin position="83"/>
        <end position="96"/>
    </location>
</feature>
<evidence type="ECO:0000313" key="5">
    <source>
        <dbReference type="Proteomes" id="UP000585272"/>
    </source>
</evidence>
<keyword evidence="2" id="KW-0472">Membrane</keyword>
<evidence type="ECO:0000256" key="2">
    <source>
        <dbReference type="SAM" id="Phobius"/>
    </source>
</evidence>
<reference evidence="4 5" key="1">
    <citation type="submission" date="2020-08" db="EMBL/GenBank/DDBJ databases">
        <title>Genomic Encyclopedia of Archaeal and Bacterial Type Strains, Phase II (KMG-II): from individual species to whole genera.</title>
        <authorList>
            <person name="Goeker M."/>
        </authorList>
    </citation>
    <scope>NUCLEOTIDE SEQUENCE [LARGE SCALE GENOMIC DNA]</scope>
    <source>
        <strain evidence="4 5">DSM 23288</strain>
    </source>
</reference>
<feature type="transmembrane region" description="Helical" evidence="2">
    <location>
        <begin position="20"/>
        <end position="40"/>
    </location>
</feature>
<feature type="compositionally biased region" description="Pro residues" evidence="1">
    <location>
        <begin position="167"/>
        <end position="176"/>
    </location>
</feature>
<protein>
    <recommendedName>
        <fullName evidence="3">BON domain-containing protein</fullName>
    </recommendedName>
</protein>
<accession>A0A840IHV6</accession>
<feature type="region of interest" description="Disordered" evidence="1">
    <location>
        <begin position="163"/>
        <end position="194"/>
    </location>
</feature>
<dbReference type="Gene3D" id="3.30.1340.30">
    <property type="match status" value="1"/>
</dbReference>
<keyword evidence="2" id="KW-1133">Transmembrane helix</keyword>
<keyword evidence="2" id="KW-0812">Transmembrane</keyword>
<evidence type="ECO:0000256" key="1">
    <source>
        <dbReference type="SAM" id="MobiDB-lite"/>
    </source>
</evidence>
<feature type="region of interest" description="Disordered" evidence="1">
    <location>
        <begin position="60"/>
        <end position="96"/>
    </location>
</feature>
<evidence type="ECO:0000313" key="4">
    <source>
        <dbReference type="EMBL" id="MBB4663753.1"/>
    </source>
</evidence>
<dbReference type="RefSeq" id="WP_183343485.1">
    <property type="nucleotide sequence ID" value="NZ_JACHNU010000005.1"/>
</dbReference>
<gene>
    <name evidence="4" type="ORF">BDZ31_003354</name>
</gene>
<comment type="caution">
    <text evidence="4">The sequence shown here is derived from an EMBL/GenBank/DDBJ whole genome shotgun (WGS) entry which is preliminary data.</text>
</comment>
<evidence type="ECO:0000259" key="3">
    <source>
        <dbReference type="PROSITE" id="PS50914"/>
    </source>
</evidence>
<feature type="domain" description="BON" evidence="3">
    <location>
        <begin position="98"/>
        <end position="166"/>
    </location>
</feature>
<dbReference type="Pfam" id="PF04972">
    <property type="entry name" value="BON"/>
    <property type="match status" value="1"/>
</dbReference>
<dbReference type="EMBL" id="JACHNU010000005">
    <property type="protein sequence ID" value="MBB4663753.1"/>
    <property type="molecule type" value="Genomic_DNA"/>
</dbReference>
<sequence>MQLTMPIEIRRRRPEGRWQARRGGSLIAAGATGAMLAYFLDPERGRRRRHTARDRTLALGRRSARNAARRAEHAVGPVRGAAHRAEQAVHPSPPRDYDEVTLARKVETEIFRPADAPKGSVNVNVHEHVVELRGTVERPDQIAALGEAAAAVDGVERVENLLHTPDQPAPHAPPSDPADVRARAAAHHGNGAKT</sequence>
<keyword evidence="5" id="KW-1185">Reference proteome</keyword>
<name>A0A840IHV6_9ACTN</name>
<proteinExistence type="predicted"/>
<dbReference type="PROSITE" id="PS50914">
    <property type="entry name" value="BON"/>
    <property type="match status" value="1"/>
</dbReference>
<dbReference type="InterPro" id="IPR007055">
    <property type="entry name" value="BON_dom"/>
</dbReference>
<dbReference type="Proteomes" id="UP000585272">
    <property type="component" value="Unassembled WGS sequence"/>
</dbReference>
<dbReference type="AlphaFoldDB" id="A0A840IHV6"/>